<protein>
    <recommendedName>
        <fullName evidence="1">Pyruvate:ferredoxin oxidoreductase core domain-containing protein</fullName>
    </recommendedName>
</protein>
<gene>
    <name evidence="2" type="ORF">S12H4_20210</name>
</gene>
<proteinExistence type="predicted"/>
<comment type="caution">
    <text evidence="2">The sequence shown here is derived from an EMBL/GenBank/DDBJ whole genome shotgun (WGS) entry which is preliminary data.</text>
</comment>
<dbReference type="Gene3D" id="3.40.50.920">
    <property type="match status" value="1"/>
</dbReference>
<dbReference type="Pfam" id="PF17147">
    <property type="entry name" value="PFOR_II"/>
    <property type="match status" value="1"/>
</dbReference>
<name>X1T1S2_9ZZZZ</name>
<dbReference type="AlphaFoldDB" id="X1T1S2"/>
<accession>X1T1S2</accession>
<evidence type="ECO:0000259" key="1">
    <source>
        <dbReference type="Pfam" id="PF17147"/>
    </source>
</evidence>
<feature type="domain" description="Pyruvate:ferredoxin oxidoreductase core" evidence="1">
    <location>
        <begin position="1"/>
        <end position="68"/>
    </location>
</feature>
<dbReference type="SUPFAM" id="SSF52922">
    <property type="entry name" value="TK C-terminal domain-like"/>
    <property type="match status" value="1"/>
</dbReference>
<sequence>FRPFPAQEIAAVLQNASKIAVIDRNISYGRSGILALELKAAMYSAVKKPPIFGFIGGLAGLSIRVENIRHVFEYTYAHEEPEGEIVWLGISAWKE</sequence>
<dbReference type="InterPro" id="IPR033412">
    <property type="entry name" value="PFOR_II"/>
</dbReference>
<dbReference type="EMBL" id="BARW01010208">
    <property type="protein sequence ID" value="GAI73974.1"/>
    <property type="molecule type" value="Genomic_DNA"/>
</dbReference>
<feature type="non-terminal residue" evidence="2">
    <location>
        <position position="1"/>
    </location>
</feature>
<organism evidence="2">
    <name type="scientific">marine sediment metagenome</name>
    <dbReference type="NCBI Taxonomy" id="412755"/>
    <lineage>
        <taxon>unclassified sequences</taxon>
        <taxon>metagenomes</taxon>
        <taxon>ecological metagenomes</taxon>
    </lineage>
</organism>
<dbReference type="InterPro" id="IPR009014">
    <property type="entry name" value="Transketo_C/PFOR_II"/>
</dbReference>
<evidence type="ECO:0000313" key="2">
    <source>
        <dbReference type="EMBL" id="GAI73974.1"/>
    </source>
</evidence>
<reference evidence="2" key="1">
    <citation type="journal article" date="2014" name="Front. Microbiol.">
        <title>High frequency of phylogenetically diverse reductive dehalogenase-homologous genes in deep subseafloor sedimentary metagenomes.</title>
        <authorList>
            <person name="Kawai M."/>
            <person name="Futagami T."/>
            <person name="Toyoda A."/>
            <person name="Takaki Y."/>
            <person name="Nishi S."/>
            <person name="Hori S."/>
            <person name="Arai W."/>
            <person name="Tsubouchi T."/>
            <person name="Morono Y."/>
            <person name="Uchiyama I."/>
            <person name="Ito T."/>
            <person name="Fujiyama A."/>
            <person name="Inagaki F."/>
            <person name="Takami H."/>
        </authorList>
    </citation>
    <scope>NUCLEOTIDE SEQUENCE</scope>
    <source>
        <strain evidence="2">Expedition CK06-06</strain>
    </source>
</reference>